<dbReference type="EMBL" id="JBHSYQ010000015">
    <property type="protein sequence ID" value="MFC6999367.1"/>
    <property type="molecule type" value="Genomic_DNA"/>
</dbReference>
<dbReference type="SUPFAM" id="SSF48208">
    <property type="entry name" value="Six-hairpin glycosidases"/>
    <property type="match status" value="1"/>
</dbReference>
<keyword evidence="10" id="KW-1185">Reference proteome</keyword>
<dbReference type="Pfam" id="PF00759">
    <property type="entry name" value="Glyco_hydro_9"/>
    <property type="match status" value="1"/>
</dbReference>
<dbReference type="RefSeq" id="WP_066616102.1">
    <property type="nucleotide sequence ID" value="NZ_JBHSYQ010000015.1"/>
</dbReference>
<dbReference type="PANTHER" id="PTHR22298">
    <property type="entry name" value="ENDO-1,4-BETA-GLUCANASE"/>
    <property type="match status" value="1"/>
</dbReference>
<gene>
    <name evidence="9" type="ORF">ACFQHR_17155</name>
</gene>
<dbReference type="InterPro" id="IPR012341">
    <property type="entry name" value="6hp_glycosidase-like_sf"/>
</dbReference>
<evidence type="ECO:0000313" key="9">
    <source>
        <dbReference type="EMBL" id="MFC6999367.1"/>
    </source>
</evidence>
<evidence type="ECO:0000259" key="8">
    <source>
        <dbReference type="Pfam" id="PF02927"/>
    </source>
</evidence>
<dbReference type="GO" id="GO:0016787">
    <property type="term" value="F:hydrolase activity"/>
    <property type="evidence" value="ECO:0007669"/>
    <property type="project" value="UniProtKB-KW"/>
</dbReference>
<keyword evidence="3" id="KW-0119">Carbohydrate metabolism</keyword>
<feature type="domain" description="Glycoside hydrolase family 9" evidence="7">
    <location>
        <begin position="120"/>
        <end position="591"/>
    </location>
</feature>
<dbReference type="Gene3D" id="1.50.10.10">
    <property type="match status" value="1"/>
</dbReference>
<keyword evidence="2 9" id="KW-0378">Hydrolase</keyword>
<keyword evidence="5" id="KW-0624">Polysaccharide degradation</keyword>
<evidence type="ECO:0000256" key="3">
    <source>
        <dbReference type="ARBA" id="ARBA00023277"/>
    </source>
</evidence>
<sequence>MKIALQSFTLLLCLLSFKLQAQAPTPQAWIRVNQLGYLPHSVKAAVWAGKKNEKIKHFTLHDATTNKVVYKGKRPQDYGAYAAFTQTYRLEFSSFQKPGTYYLQAGGTKSPVFKIEAEVYDGTADFVLHYMRQQRCGFNPFLKDSCHTKDGFMVFHPNPSLDSTYVNVKGGWHDASDYLQYVTTSANATFQLLFAYAQNPQAFKDNYLANGLEGTNGIPDILDEAKWGLDWLLKMYPEADLMFNQIADDRDHAGYRLPNHDKVDYGKGPGQERPVYVITGKPQGSFQHKNRSTGAASTAGKFSSAFSLGAQLLKQYYPAYAQGLRTKAQQAYAYGAARPGVAQTAPGKAPYFYEEDNWVDDMELAAVQLHQLTGETTYLQKAAEYGRQEPLTPWLGKDTARHYQWYPFINLGHYYLGASKDESIKQEFISNLKNGLEAVYSRGNGNAFLMGVPFIWCSNNLVAGLATQAILYRQLTGDTRYAQMEASLRDWLFGVNPWGTSMIIGLPFSNGDYPDNPHSSLALLHGYKLSGGLVDGPVYNSIFGNLKGLKLDAEDEFAPFQSDLVVYHDDHGDYSTNEPTMDGTASLSFLLSALQMEGSSTSSAVKKK</sequence>
<reference evidence="10" key="1">
    <citation type="journal article" date="2019" name="Int. J. Syst. Evol. Microbiol.">
        <title>The Global Catalogue of Microorganisms (GCM) 10K type strain sequencing project: providing services to taxonomists for standard genome sequencing and annotation.</title>
        <authorList>
            <consortium name="The Broad Institute Genomics Platform"/>
            <consortium name="The Broad Institute Genome Sequencing Center for Infectious Disease"/>
            <person name="Wu L."/>
            <person name="Ma J."/>
        </authorList>
    </citation>
    <scope>NUCLEOTIDE SEQUENCE [LARGE SCALE GENOMIC DNA]</scope>
    <source>
        <strain evidence="10">CGMCC 4.7393</strain>
    </source>
</reference>
<dbReference type="InterPro" id="IPR014756">
    <property type="entry name" value="Ig_E-set"/>
</dbReference>
<name>A0ABW2DNH0_9BACT</name>
<comment type="similarity">
    <text evidence="1">Belongs to the glycosyl hydrolase 9 (cellulase E) family.</text>
</comment>
<dbReference type="Gene3D" id="2.60.40.10">
    <property type="entry name" value="Immunoglobulins"/>
    <property type="match status" value="1"/>
</dbReference>
<keyword evidence="6" id="KW-0732">Signal</keyword>
<dbReference type="InterPro" id="IPR004197">
    <property type="entry name" value="Cellulase_Ig-like"/>
</dbReference>
<comment type="caution">
    <text evidence="9">The sequence shown here is derived from an EMBL/GenBank/DDBJ whole genome shotgun (WGS) entry which is preliminary data.</text>
</comment>
<keyword evidence="4" id="KW-0326">Glycosidase</keyword>
<evidence type="ECO:0000256" key="4">
    <source>
        <dbReference type="ARBA" id="ARBA00023295"/>
    </source>
</evidence>
<evidence type="ECO:0000256" key="1">
    <source>
        <dbReference type="ARBA" id="ARBA00007072"/>
    </source>
</evidence>
<feature type="domain" description="Cellulase Ig-like" evidence="8">
    <location>
        <begin position="26"/>
        <end position="110"/>
    </location>
</feature>
<evidence type="ECO:0000259" key="7">
    <source>
        <dbReference type="Pfam" id="PF00759"/>
    </source>
</evidence>
<dbReference type="CDD" id="cd02850">
    <property type="entry name" value="E_set_Cellulase_N"/>
    <property type="match status" value="1"/>
</dbReference>
<dbReference type="InterPro" id="IPR008928">
    <property type="entry name" value="6-hairpin_glycosidase_sf"/>
</dbReference>
<evidence type="ECO:0000256" key="5">
    <source>
        <dbReference type="ARBA" id="ARBA00023326"/>
    </source>
</evidence>
<dbReference type="Proteomes" id="UP001596405">
    <property type="component" value="Unassembled WGS sequence"/>
</dbReference>
<feature type="signal peptide" evidence="6">
    <location>
        <begin position="1"/>
        <end position="21"/>
    </location>
</feature>
<dbReference type="Pfam" id="PF02927">
    <property type="entry name" value="CelD_N"/>
    <property type="match status" value="1"/>
</dbReference>
<dbReference type="SUPFAM" id="SSF81296">
    <property type="entry name" value="E set domains"/>
    <property type="match status" value="1"/>
</dbReference>
<accession>A0ABW2DNH0</accession>
<evidence type="ECO:0000256" key="6">
    <source>
        <dbReference type="SAM" id="SignalP"/>
    </source>
</evidence>
<dbReference type="InterPro" id="IPR001701">
    <property type="entry name" value="Glyco_hydro_9"/>
</dbReference>
<feature type="chain" id="PRO_5045103424" evidence="6">
    <location>
        <begin position="22"/>
        <end position="608"/>
    </location>
</feature>
<dbReference type="InterPro" id="IPR013783">
    <property type="entry name" value="Ig-like_fold"/>
</dbReference>
<proteinExistence type="inferred from homology"/>
<evidence type="ECO:0000256" key="2">
    <source>
        <dbReference type="ARBA" id="ARBA00022801"/>
    </source>
</evidence>
<organism evidence="9 10">
    <name type="scientific">Rufibacter roseus</name>
    <dbReference type="NCBI Taxonomy" id="1567108"/>
    <lineage>
        <taxon>Bacteria</taxon>
        <taxon>Pseudomonadati</taxon>
        <taxon>Bacteroidota</taxon>
        <taxon>Cytophagia</taxon>
        <taxon>Cytophagales</taxon>
        <taxon>Hymenobacteraceae</taxon>
        <taxon>Rufibacter</taxon>
    </lineage>
</organism>
<evidence type="ECO:0000313" key="10">
    <source>
        <dbReference type="Proteomes" id="UP001596405"/>
    </source>
</evidence>
<protein>
    <submittedName>
        <fullName evidence="9">Glycoside hydrolase family 9 protein</fullName>
    </submittedName>
</protein>